<dbReference type="Proteomes" id="UP000059680">
    <property type="component" value="Chromosome 9"/>
</dbReference>
<protein>
    <submittedName>
        <fullName evidence="2">Os09g0503250 protein</fullName>
    </submittedName>
</protein>
<name>A0A0P0XNT0_ORYSJ</name>
<organism evidence="2 3">
    <name type="scientific">Oryza sativa subsp. japonica</name>
    <name type="common">Rice</name>
    <dbReference type="NCBI Taxonomy" id="39947"/>
    <lineage>
        <taxon>Eukaryota</taxon>
        <taxon>Viridiplantae</taxon>
        <taxon>Streptophyta</taxon>
        <taxon>Embryophyta</taxon>
        <taxon>Tracheophyta</taxon>
        <taxon>Spermatophyta</taxon>
        <taxon>Magnoliopsida</taxon>
        <taxon>Liliopsida</taxon>
        <taxon>Poales</taxon>
        <taxon>Poaceae</taxon>
        <taxon>BOP clade</taxon>
        <taxon>Oryzoideae</taxon>
        <taxon>Oryzeae</taxon>
        <taxon>Oryzinae</taxon>
        <taxon>Oryza</taxon>
        <taxon>Oryza sativa</taxon>
    </lineage>
</organism>
<reference evidence="2 3" key="2">
    <citation type="journal article" date="2013" name="Plant Cell Physiol.">
        <title>Rice Annotation Project Database (RAP-DB): an integrative and interactive database for rice genomics.</title>
        <authorList>
            <person name="Sakai H."/>
            <person name="Lee S.S."/>
            <person name="Tanaka T."/>
            <person name="Numa H."/>
            <person name="Kim J."/>
            <person name="Kawahara Y."/>
            <person name="Wakimoto H."/>
            <person name="Yang C.C."/>
            <person name="Iwamoto M."/>
            <person name="Abe T."/>
            <person name="Yamada Y."/>
            <person name="Muto A."/>
            <person name="Inokuchi H."/>
            <person name="Ikemura T."/>
            <person name="Matsumoto T."/>
            <person name="Sasaki T."/>
            <person name="Itoh T."/>
        </authorList>
    </citation>
    <scope>NUCLEOTIDE SEQUENCE [LARGE SCALE GENOMIC DNA]</scope>
    <source>
        <strain evidence="3">cv. Nipponbare</strain>
    </source>
</reference>
<feature type="compositionally biased region" description="Polar residues" evidence="1">
    <location>
        <begin position="34"/>
        <end position="50"/>
    </location>
</feature>
<keyword evidence="3" id="KW-1185">Reference proteome</keyword>
<gene>
    <name evidence="2" type="ordered locus">Os09g0503250</name>
    <name evidence="2" type="ORF">OSNPB_090503250</name>
</gene>
<reference evidence="3" key="1">
    <citation type="journal article" date="2005" name="Nature">
        <title>The map-based sequence of the rice genome.</title>
        <authorList>
            <consortium name="International rice genome sequencing project (IRGSP)"/>
            <person name="Matsumoto T."/>
            <person name="Wu J."/>
            <person name="Kanamori H."/>
            <person name="Katayose Y."/>
            <person name="Fujisawa M."/>
            <person name="Namiki N."/>
            <person name="Mizuno H."/>
            <person name="Yamamoto K."/>
            <person name="Antonio B.A."/>
            <person name="Baba T."/>
            <person name="Sakata K."/>
            <person name="Nagamura Y."/>
            <person name="Aoki H."/>
            <person name="Arikawa K."/>
            <person name="Arita K."/>
            <person name="Bito T."/>
            <person name="Chiden Y."/>
            <person name="Fujitsuka N."/>
            <person name="Fukunaka R."/>
            <person name="Hamada M."/>
            <person name="Harada C."/>
            <person name="Hayashi A."/>
            <person name="Hijishita S."/>
            <person name="Honda M."/>
            <person name="Hosokawa S."/>
            <person name="Ichikawa Y."/>
            <person name="Idonuma A."/>
            <person name="Iijima M."/>
            <person name="Ikeda M."/>
            <person name="Ikeno M."/>
            <person name="Ito K."/>
            <person name="Ito S."/>
            <person name="Ito T."/>
            <person name="Ito Y."/>
            <person name="Ito Y."/>
            <person name="Iwabuchi A."/>
            <person name="Kamiya K."/>
            <person name="Karasawa W."/>
            <person name="Kurita K."/>
            <person name="Katagiri S."/>
            <person name="Kikuta A."/>
            <person name="Kobayashi H."/>
            <person name="Kobayashi N."/>
            <person name="Machita K."/>
            <person name="Maehara T."/>
            <person name="Masukawa M."/>
            <person name="Mizubayashi T."/>
            <person name="Mukai Y."/>
            <person name="Nagasaki H."/>
            <person name="Nagata Y."/>
            <person name="Naito S."/>
            <person name="Nakashima M."/>
            <person name="Nakama Y."/>
            <person name="Nakamichi Y."/>
            <person name="Nakamura M."/>
            <person name="Meguro A."/>
            <person name="Negishi M."/>
            <person name="Ohta I."/>
            <person name="Ohta T."/>
            <person name="Okamoto M."/>
            <person name="Ono N."/>
            <person name="Saji S."/>
            <person name="Sakaguchi M."/>
            <person name="Sakai K."/>
            <person name="Shibata M."/>
            <person name="Shimokawa T."/>
            <person name="Song J."/>
            <person name="Takazaki Y."/>
            <person name="Terasawa K."/>
            <person name="Tsugane M."/>
            <person name="Tsuji K."/>
            <person name="Ueda S."/>
            <person name="Waki K."/>
            <person name="Yamagata H."/>
            <person name="Yamamoto M."/>
            <person name="Yamamoto S."/>
            <person name="Yamane H."/>
            <person name="Yoshiki S."/>
            <person name="Yoshihara R."/>
            <person name="Yukawa K."/>
            <person name="Zhong H."/>
            <person name="Yano M."/>
            <person name="Yuan Q."/>
            <person name="Ouyang S."/>
            <person name="Liu J."/>
            <person name="Jones K.M."/>
            <person name="Gansberger K."/>
            <person name="Moffat K."/>
            <person name="Hill J."/>
            <person name="Bera J."/>
            <person name="Fadrosh D."/>
            <person name="Jin S."/>
            <person name="Johri S."/>
            <person name="Kim M."/>
            <person name="Overton L."/>
            <person name="Reardon M."/>
            <person name="Tsitrin T."/>
            <person name="Vuong H."/>
            <person name="Weaver B."/>
            <person name="Ciecko A."/>
            <person name="Tallon L."/>
            <person name="Jackson J."/>
            <person name="Pai G."/>
            <person name="Aken S.V."/>
            <person name="Utterback T."/>
            <person name="Reidmuller S."/>
            <person name="Feldblyum T."/>
            <person name="Hsiao J."/>
            <person name="Zismann V."/>
            <person name="Iobst S."/>
            <person name="de Vazeille A.R."/>
            <person name="Buell C.R."/>
            <person name="Ying K."/>
            <person name="Li Y."/>
            <person name="Lu T."/>
            <person name="Huang Y."/>
            <person name="Zhao Q."/>
            <person name="Feng Q."/>
            <person name="Zhang L."/>
            <person name="Zhu J."/>
            <person name="Weng Q."/>
            <person name="Mu J."/>
            <person name="Lu Y."/>
            <person name="Fan D."/>
            <person name="Liu Y."/>
            <person name="Guan J."/>
            <person name="Zhang Y."/>
            <person name="Yu S."/>
            <person name="Liu X."/>
            <person name="Zhang Y."/>
            <person name="Hong G."/>
            <person name="Han B."/>
            <person name="Choisne N."/>
            <person name="Demange N."/>
            <person name="Orjeda G."/>
            <person name="Samain S."/>
            <person name="Cattolico L."/>
            <person name="Pelletier E."/>
            <person name="Couloux A."/>
            <person name="Segurens B."/>
            <person name="Wincker P."/>
            <person name="D'Hont A."/>
            <person name="Scarpelli C."/>
            <person name="Weissenbach J."/>
            <person name="Salanoubat M."/>
            <person name="Quetier F."/>
            <person name="Yu Y."/>
            <person name="Kim H.R."/>
            <person name="Rambo T."/>
            <person name="Currie J."/>
            <person name="Collura K."/>
            <person name="Luo M."/>
            <person name="Yang T."/>
            <person name="Ammiraju J.S.S."/>
            <person name="Engler F."/>
            <person name="Soderlund C."/>
            <person name="Wing R.A."/>
            <person name="Palmer L.E."/>
            <person name="de la Bastide M."/>
            <person name="Spiegel L."/>
            <person name="Nascimento L."/>
            <person name="Zutavern T."/>
            <person name="O'Shaughnessy A."/>
            <person name="Dike S."/>
            <person name="Dedhia N."/>
            <person name="Preston R."/>
            <person name="Balija V."/>
            <person name="McCombie W.R."/>
            <person name="Chow T."/>
            <person name="Chen H."/>
            <person name="Chung M."/>
            <person name="Chen C."/>
            <person name="Shaw J."/>
            <person name="Wu H."/>
            <person name="Hsiao K."/>
            <person name="Chao Y."/>
            <person name="Chu M."/>
            <person name="Cheng C."/>
            <person name="Hour A."/>
            <person name="Lee P."/>
            <person name="Lin S."/>
            <person name="Lin Y."/>
            <person name="Liou J."/>
            <person name="Liu S."/>
            <person name="Hsing Y."/>
            <person name="Raghuvanshi S."/>
            <person name="Mohanty A."/>
            <person name="Bharti A.K."/>
            <person name="Gaur A."/>
            <person name="Gupta V."/>
            <person name="Kumar D."/>
            <person name="Ravi V."/>
            <person name="Vij S."/>
            <person name="Kapur A."/>
            <person name="Khurana P."/>
            <person name="Khurana P."/>
            <person name="Khurana J.P."/>
            <person name="Tyagi A.K."/>
            <person name="Gaikwad K."/>
            <person name="Singh A."/>
            <person name="Dalal V."/>
            <person name="Srivastava S."/>
            <person name="Dixit A."/>
            <person name="Pal A.K."/>
            <person name="Ghazi I.A."/>
            <person name="Yadav M."/>
            <person name="Pandit A."/>
            <person name="Bhargava A."/>
            <person name="Sureshbabu K."/>
            <person name="Batra K."/>
            <person name="Sharma T.R."/>
            <person name="Mohapatra T."/>
            <person name="Singh N.K."/>
            <person name="Messing J."/>
            <person name="Nelson A.B."/>
            <person name="Fuks G."/>
            <person name="Kavchok S."/>
            <person name="Keizer G."/>
            <person name="Linton E."/>
            <person name="Llaca V."/>
            <person name="Song R."/>
            <person name="Tanyolac B."/>
            <person name="Young S."/>
            <person name="Ho-Il K."/>
            <person name="Hahn J.H."/>
            <person name="Sangsakoo G."/>
            <person name="Vanavichit A."/>
            <person name="de Mattos Luiz.A.T."/>
            <person name="Zimmer P.D."/>
            <person name="Malone G."/>
            <person name="Dellagostin O."/>
            <person name="de Oliveira A.C."/>
            <person name="Bevan M."/>
            <person name="Bancroft I."/>
            <person name="Minx P."/>
            <person name="Cordum H."/>
            <person name="Wilson R."/>
            <person name="Cheng Z."/>
            <person name="Jin W."/>
            <person name="Jiang J."/>
            <person name="Leong S.A."/>
            <person name="Iwama H."/>
            <person name="Gojobori T."/>
            <person name="Itoh T."/>
            <person name="Niimura Y."/>
            <person name="Fujii Y."/>
            <person name="Habara T."/>
            <person name="Sakai H."/>
            <person name="Sato Y."/>
            <person name="Wilson G."/>
            <person name="Kumar K."/>
            <person name="McCouch S."/>
            <person name="Juretic N."/>
            <person name="Hoen D."/>
            <person name="Wright S."/>
            <person name="Bruskiewich R."/>
            <person name="Bureau T."/>
            <person name="Miyao A."/>
            <person name="Hirochika H."/>
            <person name="Nishikawa T."/>
            <person name="Kadowaki K."/>
            <person name="Sugiura M."/>
            <person name="Burr B."/>
            <person name="Sasaki T."/>
        </authorList>
    </citation>
    <scope>NUCLEOTIDE SEQUENCE [LARGE SCALE GENOMIC DNA]</scope>
    <source>
        <strain evidence="3">cv. Nipponbare</strain>
    </source>
</reference>
<reference evidence="2 3" key="3">
    <citation type="journal article" date="2013" name="Rice">
        <title>Improvement of the Oryza sativa Nipponbare reference genome using next generation sequence and optical map data.</title>
        <authorList>
            <person name="Kawahara Y."/>
            <person name="de la Bastide M."/>
            <person name="Hamilton J.P."/>
            <person name="Kanamori H."/>
            <person name="McCombie W.R."/>
            <person name="Ouyang S."/>
            <person name="Schwartz D.C."/>
            <person name="Tanaka T."/>
            <person name="Wu J."/>
            <person name="Zhou S."/>
            <person name="Childs K.L."/>
            <person name="Davidson R.M."/>
            <person name="Lin H."/>
            <person name="Quesada-Ocampo L."/>
            <person name="Vaillancourt B."/>
            <person name="Sakai H."/>
            <person name="Lee S.S."/>
            <person name="Kim J."/>
            <person name="Numa H."/>
            <person name="Itoh T."/>
            <person name="Buell C.R."/>
            <person name="Matsumoto T."/>
        </authorList>
    </citation>
    <scope>NUCLEOTIDE SEQUENCE [LARGE SCALE GENOMIC DNA]</scope>
    <source>
        <strain evidence="3">cv. Nipponbare</strain>
    </source>
</reference>
<evidence type="ECO:0000313" key="2">
    <source>
        <dbReference type="EMBL" id="BAT08836.1"/>
    </source>
</evidence>
<evidence type="ECO:0000313" key="3">
    <source>
        <dbReference type="Proteomes" id="UP000059680"/>
    </source>
</evidence>
<evidence type="ECO:0000256" key="1">
    <source>
        <dbReference type="SAM" id="MobiDB-lite"/>
    </source>
</evidence>
<dbReference type="Gramene" id="Os09t0503250-00">
    <property type="protein sequence ID" value="Os09t0503250-00"/>
    <property type="gene ID" value="Os09g0503250"/>
</dbReference>
<proteinExistence type="predicted"/>
<dbReference type="AlphaFoldDB" id="A0A0P0XNT0"/>
<feature type="non-terminal residue" evidence="2">
    <location>
        <position position="1"/>
    </location>
</feature>
<accession>A0A0P0XNT0</accession>
<feature type="region of interest" description="Disordered" evidence="1">
    <location>
        <begin position="33"/>
        <end position="56"/>
    </location>
</feature>
<dbReference type="EMBL" id="AP014965">
    <property type="protein sequence ID" value="BAT08836.1"/>
    <property type="molecule type" value="Genomic_DNA"/>
</dbReference>
<dbReference type="InParanoid" id="A0A0P0XNT0"/>
<sequence>ISSFLGIRISGTSLFLEKVTLCRNDLTVAATPGVRSTTTPPASARASLNTGHGAGGAQCATASYLLPDGLRSAAPSGVL</sequence>
<dbReference type="PaxDb" id="39947-A0A0P0XNT0"/>